<dbReference type="Proteomes" id="UP000516480">
    <property type="component" value="Chromosome 14"/>
</dbReference>
<comment type="subcellular location">
    <subcellularLocation>
        <location evidence="1">Cytoplasm</location>
        <location evidence="1">Cytoskeleton</location>
        <location evidence="1">Cilium axoneme</location>
    </subcellularLocation>
</comment>
<organism evidence="12 17">
    <name type="scientific">Plasmodium berghei</name>
    <dbReference type="NCBI Taxonomy" id="5821"/>
    <lineage>
        <taxon>Eukaryota</taxon>
        <taxon>Sar</taxon>
        <taxon>Alveolata</taxon>
        <taxon>Apicomplexa</taxon>
        <taxon>Aconoidasida</taxon>
        <taxon>Haemosporida</taxon>
        <taxon>Plasmodiidae</taxon>
        <taxon>Plasmodium</taxon>
        <taxon>Plasmodium (Vinckeia)</taxon>
    </lineage>
</organism>
<dbReference type="InterPro" id="IPR001680">
    <property type="entry name" value="WD40_rpt"/>
</dbReference>
<evidence type="ECO:0000256" key="4">
    <source>
        <dbReference type="ARBA" id="ARBA00022574"/>
    </source>
</evidence>
<evidence type="ECO:0000313" key="16">
    <source>
        <dbReference type="EMBL" id="SCO64212.1"/>
    </source>
</evidence>
<comment type="similarity">
    <text evidence="2">Belongs to the dynein intermediate chain family.</text>
</comment>
<keyword evidence="8" id="KW-0505">Motor protein</keyword>
<name>A0A0Z0ASA2_PLABE</name>
<evidence type="ECO:0000313" key="15">
    <source>
        <dbReference type="EMBL" id="SCO62651.1"/>
    </source>
</evidence>
<keyword evidence="5" id="KW-0493">Microtubule</keyword>
<dbReference type="GO" id="GO:0005874">
    <property type="term" value="C:microtubule"/>
    <property type="evidence" value="ECO:0007669"/>
    <property type="project" value="UniProtKB-KW"/>
</dbReference>
<keyword evidence="4 11" id="KW-0853">WD repeat</keyword>
<dbReference type="SUPFAM" id="SSF50978">
    <property type="entry name" value="WD40 repeat-like"/>
    <property type="match status" value="1"/>
</dbReference>
<evidence type="ECO:0000313" key="13">
    <source>
        <dbReference type="EMBL" id="SCM26443.1"/>
    </source>
</evidence>
<protein>
    <submittedName>
        <fullName evidence="12">WD repeat-containing protein, putative</fullName>
    </submittedName>
</protein>
<dbReference type="GO" id="GO:0036157">
    <property type="term" value="C:outer dynein arm"/>
    <property type="evidence" value="ECO:0007669"/>
    <property type="project" value="TreeGrafter"/>
</dbReference>
<sequence length="1224" mass="144532">MEEGLGTIKKIKNNISKICFNKSNKKNGDFKDDQIEIILDNKNITPKPIYFNFQEIETKKSFDRIDRLLKQFDTKPEYDDQKKPSEISNEDETKNIKDTNLNVLENIHLHKDTNRTNRSGYEQYEKKILDFYDEILLTETETINLLNIPNILNDSEEEKMKVQKANERYKKLLNNDESNCINKSMQTLNVFRKNKDVYVSIVNKQNNSSQTNLYELHKLTMRSSTNIPELLHKKFIKYRNKKFKKIMDEYGDSLNINERIILKKNMWVQVVDKNTVDNKQTTIIPKSFYKSKKNNTSLFNTLFSTKNMSRSLSNKSRTFRSKGKFKNMKTMKFLTSSFSEDEYLIKSIIKKKKEQGDDQEGKENKIEEDDDDNNNLAWKINNKKKMLNKENFVLLLKTLEKCIIQNIYYYEQMLYKNIHLSYIKDFRKNNNIKMFDGENYDVLTNPNINYKKKKTIIRTKIKKNIKKIINFYQINKYIDTVDILKMPTKCDTSNANINTIVNPIKKKLRSLPKGKKEIISKRIMASKLILKIRNKARKGIEKIKEKNQIIDDNNINADYKLQNKDTNNKNLDEEITYPLLKKNINDETNQWDQDILSIIINHDNNEDKLEKINTLIADDVFKDNKNTTSINIISNHETKNDQNLEKPKNYEKKKLLHILKKKKKFMSINGNRIKLKREVKQNDCIYNNMSDNDCMEVNISCLENTYKKENIETQYKNNILYNYKRKEYIKNISIDKLFQFHYKNLEKNVTSMDTNTFYEDYITASYSNTLNIGNFQNSKGNIAIFSFINPTYPIKLYNLNTSVMKIKYSNNNPSILVAALCNGHIYIYDIRNNDNNPVLKSTMIKNYDNCFEPIYDISFKNSYTSNSINECVFYSAHENGSVYQWDIQKELNNKEILYLKNKKNHLYTDLSSIFQNKSLANKPFNSSLTCIDIDNYMQHDEDFIISNIEKKNSANNFHKNEKSYNEYSPNDSNINDNNDDNINNDEVDLLNKNIHHSNGTEKRKDVDDLDFIKSISKEEELSNHYKNITKNIIDKKIKPIHSYYYVGTKNGIIYRCNSCYHKSFLNYYYAHLGAVNKVKINQFDHDIFLSAGEDSTVKLWNKFSNEQITTFKSKNSYSSINDILWLPNNSTSFFCCSDDGRVELWDFDFLSKDPLVIFYPNVMESSKMISLEMFNKNDILLCGDNLSNVFMIKIKNLVNREYDNYEQKAKLANCLKHLDTYDYF</sequence>
<evidence type="ECO:0000256" key="5">
    <source>
        <dbReference type="ARBA" id="ARBA00022701"/>
    </source>
</evidence>
<evidence type="ECO:0000313" key="19">
    <source>
        <dbReference type="Proteomes" id="UP000219974"/>
    </source>
</evidence>
<dbReference type="Pfam" id="PF00400">
    <property type="entry name" value="WD40"/>
    <property type="match status" value="2"/>
</dbReference>
<dbReference type="PANTHER" id="PTHR12442:SF11">
    <property type="entry name" value="DYNEIN AXONEMAL INTERMEDIATE CHAIN 1"/>
    <property type="match status" value="1"/>
</dbReference>
<dbReference type="PANTHER" id="PTHR12442">
    <property type="entry name" value="DYNEIN INTERMEDIATE CHAIN"/>
    <property type="match status" value="1"/>
</dbReference>
<dbReference type="AlphaFoldDB" id="A0A0Z0ASA2"/>
<evidence type="ECO:0000256" key="7">
    <source>
        <dbReference type="ARBA" id="ARBA00023017"/>
    </source>
</evidence>
<dbReference type="EMBL" id="LT608262">
    <property type="protein sequence ID" value="SCO64212.1"/>
    <property type="molecule type" value="Genomic_DNA"/>
</dbReference>
<dbReference type="VEuPathDB" id="PlasmoDB:PBANKA_1428300"/>
<evidence type="ECO:0000256" key="1">
    <source>
        <dbReference type="ARBA" id="ARBA00004430"/>
    </source>
</evidence>
<dbReference type="InterPro" id="IPR036322">
    <property type="entry name" value="WD40_repeat_dom_sf"/>
</dbReference>
<accession>A0A0Z0ASA2</accession>
<evidence type="ECO:0000256" key="11">
    <source>
        <dbReference type="PROSITE-ProRule" id="PRU00221"/>
    </source>
</evidence>
<evidence type="ECO:0000313" key="17">
    <source>
        <dbReference type="Proteomes" id="UP000069549"/>
    </source>
</evidence>
<dbReference type="Gene3D" id="2.130.10.10">
    <property type="entry name" value="YVTN repeat-like/Quinoprotein amine dehydrogenase"/>
    <property type="match status" value="2"/>
</dbReference>
<reference evidence="12 17" key="1">
    <citation type="submission" date="2016-02" db="EMBL/GenBank/DDBJ databases">
        <authorList>
            <consortium name="Pathogen Informatics"/>
        </authorList>
    </citation>
    <scope>NUCLEOTIDE SEQUENCE [LARGE SCALE GENOMIC DNA]</scope>
    <source>
        <strain evidence="12 17">K173</strain>
        <strain evidence="13 21">NK65 ny</strain>
        <strain evidence="14 20">NK65e</strain>
        <strain evidence="16 18">SP11 Antwerpcl1</strain>
        <strain evidence="15 19">SP11 RLL</strain>
    </source>
</reference>
<dbReference type="Proteomes" id="UP000219860">
    <property type="component" value="Chromosome 14"/>
</dbReference>
<keyword evidence="6" id="KW-0677">Repeat</keyword>
<dbReference type="InterPro" id="IPR015943">
    <property type="entry name" value="WD40/YVTN_repeat-like_dom_sf"/>
</dbReference>
<evidence type="ECO:0000256" key="3">
    <source>
        <dbReference type="ARBA" id="ARBA00022490"/>
    </source>
</evidence>
<evidence type="ECO:0000256" key="10">
    <source>
        <dbReference type="ARBA" id="ARBA00023273"/>
    </source>
</evidence>
<evidence type="ECO:0000313" key="20">
    <source>
        <dbReference type="Proteomes" id="UP000220214"/>
    </source>
</evidence>
<dbReference type="GO" id="GO:0045503">
    <property type="term" value="F:dynein light chain binding"/>
    <property type="evidence" value="ECO:0007669"/>
    <property type="project" value="TreeGrafter"/>
</dbReference>
<dbReference type="OMA" id="NCFEPIY"/>
<keyword evidence="7" id="KW-0243">Dynein</keyword>
<keyword evidence="10" id="KW-0966">Cell projection</keyword>
<dbReference type="GO" id="GO:0003341">
    <property type="term" value="P:cilium movement"/>
    <property type="evidence" value="ECO:0007669"/>
    <property type="project" value="TreeGrafter"/>
</dbReference>
<evidence type="ECO:0000313" key="18">
    <source>
        <dbReference type="Proteomes" id="UP000219860"/>
    </source>
</evidence>
<dbReference type="EMBL" id="LT608150">
    <property type="protein sequence ID" value="SCM26443.1"/>
    <property type="molecule type" value="Genomic_DNA"/>
</dbReference>
<dbReference type="EMBL" id="LT608278">
    <property type="protein sequence ID" value="SCO62651.1"/>
    <property type="molecule type" value="Genomic_DNA"/>
</dbReference>
<evidence type="ECO:0000313" key="14">
    <source>
        <dbReference type="EMBL" id="SCN28461.1"/>
    </source>
</evidence>
<dbReference type="Proteomes" id="UP000069549">
    <property type="component" value="Chromosome 14"/>
</dbReference>
<dbReference type="InterPro" id="IPR050687">
    <property type="entry name" value="Dynein_IC"/>
</dbReference>
<dbReference type="EMBL" id="LT160034">
    <property type="protein sequence ID" value="CXJ18667.1"/>
    <property type="molecule type" value="Genomic_DNA"/>
</dbReference>
<dbReference type="EMBL" id="LT614640">
    <property type="protein sequence ID" value="SCN28461.1"/>
    <property type="molecule type" value="Genomic_DNA"/>
</dbReference>
<gene>
    <name evidence="12" type="ORF">PBK173_000455800</name>
    <name evidence="14" type="ORF">PBNK65E_000445700</name>
    <name evidence="13" type="ORF">PBNK65NY_000444500</name>
    <name evidence="16" type="ORF">PBSP11A_000445500</name>
    <name evidence="15" type="ORF">PBSP11RLL_000444800</name>
</gene>
<evidence type="ECO:0000256" key="6">
    <source>
        <dbReference type="ARBA" id="ARBA00022737"/>
    </source>
</evidence>
<evidence type="ECO:0000256" key="2">
    <source>
        <dbReference type="ARBA" id="ARBA00011059"/>
    </source>
</evidence>
<dbReference type="Proteomes" id="UP000220214">
    <property type="component" value="Chromosome 14"/>
</dbReference>
<dbReference type="Proteomes" id="UP000219974">
    <property type="component" value="Chromosome 14"/>
</dbReference>
<dbReference type="SMART" id="SM00320">
    <property type="entry name" value="WD40"/>
    <property type="match status" value="4"/>
</dbReference>
<feature type="repeat" description="WD" evidence="11">
    <location>
        <begin position="1068"/>
        <end position="1110"/>
    </location>
</feature>
<evidence type="ECO:0000256" key="9">
    <source>
        <dbReference type="ARBA" id="ARBA00023212"/>
    </source>
</evidence>
<dbReference type="GO" id="GO:0036158">
    <property type="term" value="P:outer dynein arm assembly"/>
    <property type="evidence" value="ECO:0007669"/>
    <property type="project" value="TreeGrafter"/>
</dbReference>
<evidence type="ECO:0000313" key="12">
    <source>
        <dbReference type="EMBL" id="CXJ18667.1"/>
    </source>
</evidence>
<evidence type="ECO:0000256" key="8">
    <source>
        <dbReference type="ARBA" id="ARBA00023175"/>
    </source>
</evidence>
<keyword evidence="9" id="KW-0206">Cytoskeleton</keyword>
<keyword evidence="3" id="KW-0963">Cytoplasm</keyword>
<evidence type="ECO:0000313" key="21">
    <source>
        <dbReference type="Proteomes" id="UP000516480"/>
    </source>
</evidence>
<proteinExistence type="inferred from homology"/>
<dbReference type="OrthoDB" id="366230at2759"/>
<dbReference type="PROSITE" id="PS50082">
    <property type="entry name" value="WD_REPEATS_2"/>
    <property type="match status" value="1"/>
</dbReference>
<dbReference type="GO" id="GO:0045504">
    <property type="term" value="F:dynein heavy chain binding"/>
    <property type="evidence" value="ECO:0007669"/>
    <property type="project" value="TreeGrafter"/>
</dbReference>